<dbReference type="InterPro" id="IPR038054">
    <property type="entry name" value="LD_TPept-like_central_sf"/>
</dbReference>
<feature type="transmembrane region" description="Helical" evidence="7">
    <location>
        <begin position="18"/>
        <end position="37"/>
    </location>
</feature>
<evidence type="ECO:0000256" key="4">
    <source>
        <dbReference type="ARBA" id="ARBA00022984"/>
    </source>
</evidence>
<evidence type="ECO:0000256" key="3">
    <source>
        <dbReference type="ARBA" id="ARBA00022960"/>
    </source>
</evidence>
<keyword evidence="7" id="KW-0812">Transmembrane</keyword>
<feature type="active site" description="Proton donor/acceptor" evidence="6">
    <location>
        <position position="417"/>
    </location>
</feature>
<evidence type="ECO:0000256" key="2">
    <source>
        <dbReference type="ARBA" id="ARBA00022679"/>
    </source>
</evidence>
<protein>
    <submittedName>
        <fullName evidence="9">Putative peptidoglycan binding domain-containing protein</fullName>
    </submittedName>
</protein>
<evidence type="ECO:0000313" key="9">
    <source>
        <dbReference type="EMBL" id="SFN79970.1"/>
    </source>
</evidence>
<sequence>MKNIKIKGFFKRQVVEKVVIIIASIALIYLIISLYFINHFFFRTVINGADVSLKAYDDIEEIFERYTHDYELMLLERNDETEKIKGADIGLRYNKKNSVSKIYSMQSSLGWFPSLFKEQKYNVNDLFVYNTEELKSKINELECLNKKIIEPKNVGFKYSNGSYLMVKERYGNKTDKVKLVKTIKTGILTGVTKIDLDEKQCYVNPKYTINSQKAMETRKLLDKYVKAKITYLFGSENEVLTGNIINKWLTVDEELEVVIDEAEVMKYVQALGKKYDTIGVTRDFKTSTGKIVEVKGGIYGWKINKAKETEALLGHIKQGESIEKEPQYSQKAFSREKNDIGNTYVEINITRQHVWFYKDGKMIIQGPVVTGNPSKGNSTKLGTFMLNYKIKGATLRGPGYEAKVTYWMPFYGNIGLHDASWRYSFGGDIYKRRGSHGCVNAPKHLAKIIFEYIEEGTPIICYEE</sequence>
<dbReference type="GO" id="GO:0071972">
    <property type="term" value="F:peptidoglycan L,D-transpeptidase activity"/>
    <property type="evidence" value="ECO:0007669"/>
    <property type="project" value="TreeGrafter"/>
</dbReference>
<keyword evidence="3 6" id="KW-0133">Cell shape</keyword>
<dbReference type="Pfam" id="PF03734">
    <property type="entry name" value="YkuD"/>
    <property type="match status" value="1"/>
</dbReference>
<dbReference type="InterPro" id="IPR005490">
    <property type="entry name" value="LD_TPept_cat_dom"/>
</dbReference>
<dbReference type="InterPro" id="IPR022029">
    <property type="entry name" value="YoaR-like_PG-bd"/>
</dbReference>
<dbReference type="GO" id="GO:0016740">
    <property type="term" value="F:transferase activity"/>
    <property type="evidence" value="ECO:0007669"/>
    <property type="project" value="UniProtKB-KW"/>
</dbReference>
<keyword evidence="7" id="KW-0472">Membrane</keyword>
<dbReference type="InterPro" id="IPR050979">
    <property type="entry name" value="LD-transpeptidase"/>
</dbReference>
<gene>
    <name evidence="9" type="ORF">SAMN04489757_10211</name>
</gene>
<dbReference type="InterPro" id="IPR038063">
    <property type="entry name" value="Transpep_catalytic_dom"/>
</dbReference>
<dbReference type="PANTHER" id="PTHR30582:SF33">
    <property type="entry name" value="EXPORTED PROTEIN"/>
    <property type="match status" value="1"/>
</dbReference>
<reference evidence="9 10" key="1">
    <citation type="submission" date="2016-10" db="EMBL/GenBank/DDBJ databases">
        <authorList>
            <person name="de Groot N.N."/>
        </authorList>
    </citation>
    <scope>NUCLEOTIDE SEQUENCE [LARGE SCALE GENOMIC DNA]</scope>
    <source>
        <strain evidence="9 10">DSM 1283</strain>
    </source>
</reference>
<dbReference type="GO" id="GO:0008360">
    <property type="term" value="P:regulation of cell shape"/>
    <property type="evidence" value="ECO:0007669"/>
    <property type="project" value="UniProtKB-UniRule"/>
</dbReference>
<dbReference type="SUPFAM" id="SSF141523">
    <property type="entry name" value="L,D-transpeptidase catalytic domain-like"/>
    <property type="match status" value="1"/>
</dbReference>
<dbReference type="Proteomes" id="UP000198806">
    <property type="component" value="Unassembled WGS sequence"/>
</dbReference>
<dbReference type="RefSeq" id="WP_091683794.1">
    <property type="nucleotide sequence ID" value="NZ_BAABFM010000017.1"/>
</dbReference>
<organism evidence="9 10">
    <name type="scientific">Anaerocolumna aminovalerica</name>
    <dbReference type="NCBI Taxonomy" id="1527"/>
    <lineage>
        <taxon>Bacteria</taxon>
        <taxon>Bacillati</taxon>
        <taxon>Bacillota</taxon>
        <taxon>Clostridia</taxon>
        <taxon>Lachnospirales</taxon>
        <taxon>Lachnospiraceae</taxon>
        <taxon>Anaerocolumna</taxon>
    </lineage>
</organism>
<evidence type="ECO:0000313" key="10">
    <source>
        <dbReference type="Proteomes" id="UP000198806"/>
    </source>
</evidence>
<keyword evidence="2" id="KW-0808">Transferase</keyword>
<dbReference type="PROSITE" id="PS52029">
    <property type="entry name" value="LD_TPASE"/>
    <property type="match status" value="1"/>
</dbReference>
<dbReference type="Gene3D" id="3.10.20.800">
    <property type="match status" value="1"/>
</dbReference>
<evidence type="ECO:0000259" key="8">
    <source>
        <dbReference type="PROSITE" id="PS52029"/>
    </source>
</evidence>
<dbReference type="EMBL" id="FOWD01000002">
    <property type="protein sequence ID" value="SFN79970.1"/>
    <property type="molecule type" value="Genomic_DNA"/>
</dbReference>
<keyword evidence="7" id="KW-1133">Transmembrane helix</keyword>
<keyword evidence="5 6" id="KW-0961">Cell wall biogenesis/degradation</keyword>
<proteinExistence type="predicted"/>
<feature type="domain" description="L,D-TPase catalytic" evidence="8">
    <location>
        <begin position="343"/>
        <end position="462"/>
    </location>
</feature>
<name>A0A1I5BZ56_9FIRM</name>
<feature type="active site" description="Nucleophile" evidence="6">
    <location>
        <position position="438"/>
    </location>
</feature>
<evidence type="ECO:0000256" key="1">
    <source>
        <dbReference type="ARBA" id="ARBA00004752"/>
    </source>
</evidence>
<dbReference type="UniPathway" id="UPA00219"/>
<dbReference type="CDD" id="cd16913">
    <property type="entry name" value="YkuD_like"/>
    <property type="match status" value="1"/>
</dbReference>
<dbReference type="Gene3D" id="2.40.440.10">
    <property type="entry name" value="L,D-transpeptidase catalytic domain-like"/>
    <property type="match status" value="1"/>
</dbReference>
<dbReference type="GO" id="GO:0071555">
    <property type="term" value="P:cell wall organization"/>
    <property type="evidence" value="ECO:0007669"/>
    <property type="project" value="UniProtKB-UniRule"/>
</dbReference>
<dbReference type="STRING" id="1527.SAMN04489757_10211"/>
<evidence type="ECO:0000256" key="5">
    <source>
        <dbReference type="ARBA" id="ARBA00023316"/>
    </source>
</evidence>
<dbReference type="GO" id="GO:0018104">
    <property type="term" value="P:peptidoglycan-protein cross-linking"/>
    <property type="evidence" value="ECO:0007669"/>
    <property type="project" value="TreeGrafter"/>
</dbReference>
<accession>A0A1I5BZ56</accession>
<evidence type="ECO:0000256" key="6">
    <source>
        <dbReference type="PROSITE-ProRule" id="PRU01373"/>
    </source>
</evidence>
<dbReference type="SUPFAM" id="SSF143985">
    <property type="entry name" value="L,D-transpeptidase pre-catalytic domain-like"/>
    <property type="match status" value="1"/>
</dbReference>
<dbReference type="Pfam" id="PF12229">
    <property type="entry name" value="PG_binding_4"/>
    <property type="match status" value="2"/>
</dbReference>
<comment type="pathway">
    <text evidence="1 6">Cell wall biogenesis; peptidoglycan biosynthesis.</text>
</comment>
<keyword evidence="10" id="KW-1185">Reference proteome</keyword>
<dbReference type="OrthoDB" id="3176960at2"/>
<dbReference type="PANTHER" id="PTHR30582">
    <property type="entry name" value="L,D-TRANSPEPTIDASE"/>
    <property type="match status" value="1"/>
</dbReference>
<dbReference type="GO" id="GO:0005576">
    <property type="term" value="C:extracellular region"/>
    <property type="evidence" value="ECO:0007669"/>
    <property type="project" value="TreeGrafter"/>
</dbReference>
<dbReference type="AlphaFoldDB" id="A0A1I5BZ56"/>
<evidence type="ECO:0000256" key="7">
    <source>
        <dbReference type="SAM" id="Phobius"/>
    </source>
</evidence>
<keyword evidence="4 6" id="KW-0573">Peptidoglycan synthesis</keyword>